<dbReference type="GO" id="GO:0030115">
    <property type="term" value="C:S-layer"/>
    <property type="evidence" value="ECO:0007669"/>
    <property type="project" value="UniProtKB-SubCell"/>
</dbReference>
<keyword evidence="3" id="KW-0812">Transmembrane</keyword>
<protein>
    <submittedName>
        <fullName evidence="5">GLUG domain-containing protein</fullName>
    </submittedName>
</protein>
<feature type="domain" description="GLUG" evidence="4">
    <location>
        <begin position="729"/>
        <end position="754"/>
    </location>
</feature>
<dbReference type="InterPro" id="IPR008969">
    <property type="entry name" value="CarboxyPept-like_regulatory"/>
</dbReference>
<dbReference type="NCBIfam" id="TIGR04126">
    <property type="entry name" value="PGF_CTERM"/>
    <property type="match status" value="1"/>
</dbReference>
<reference evidence="5 6" key="1">
    <citation type="journal article" date="2014" name="PLoS Genet.">
        <title>Phylogenetically driven sequencing of extremely halophilic archaea reveals strategies for static and dynamic osmo-response.</title>
        <authorList>
            <person name="Becker E.A."/>
            <person name="Seitzer P.M."/>
            <person name="Tritt A."/>
            <person name="Larsen D."/>
            <person name="Krusor M."/>
            <person name="Yao A.I."/>
            <person name="Wu D."/>
            <person name="Madern D."/>
            <person name="Eisen J.A."/>
            <person name="Darling A.E."/>
            <person name="Facciotti M.T."/>
        </authorList>
    </citation>
    <scope>NUCLEOTIDE SEQUENCE [LARGE SCALE GENOMIC DNA]</scope>
    <source>
        <strain evidence="5 6">JCM 14624</strain>
    </source>
</reference>
<dbReference type="Gene3D" id="2.60.40.1080">
    <property type="match status" value="1"/>
</dbReference>
<sequence length="1128" mass="111910">MQLDLGAHYVLVDDVDASDTADWNDGRGFDPVGATTKFSGTFDGDGHVVDGLVIDRPDSEHVGLFGVLSGSLSNARVRDATVTGDRGVGTLVGYLTGSVDESAASGTVSGTDDAGGLVGQTQSGAAITDSHAATTVTGESTVGGLVGSLVDLATVEGSFATGEVSGDIGGGLVGSAGGWATVTDAYWNVGTTGQPTSGGDAVGLTTDEMTGANATEFMDGLALESTWIALDGEYPALSGEVTSYDLSLASDEIAVDGGSTDATVIVGLRDGTTATATTTSTYATGGNVSVDGDGTATADAYGPDTVTAAAGGYSDAVAVIALDADYEITFTDVPATAAAGGSYWINATVRNVGNDQGADNVSLAFDGATIFDQSTTVGAGATESIAFEYTVPEDTATGSVALDATTPHDDATRSVHVNGYETLSGTITDGVTGKALSNRNVTVADGAGTRTVTTNASGAYSIEVHNASTAIVSASSRTSWGNGSVAIANSSTTTIRNATTLDLALFQTLPGSGTASDPFRIDTAAELQTISQDLAANYTLVGDIDASGTAVWNDGAGFDPLGGSSTTEFSGTFDGDGHEIEGLTIDRPGSDYVGLFGEAVGIVDDVAIANASVVGNDDVAGLVGFGHEDAEVRNATVSGSVRGTTRVGGIAGQADLPLTNVSVTADVNGTDVVGGLAGIVGSDRIDRSWASGTVTGTDAKIGGLVGNVRNAEITDSWASGDVVVDGDAFDVGGLVGYVDVGSGISNVSATGDVVAPGGDEVGGLVGHHNARIVSNAWASGNVTGNESVGGLFGYAFHSSDSYATGAVTGNASLGGAIGTNSSYATISSVYWDVNATGKNSSAGNATGLTTAQLTGATVNGSLAGFDFERAWTATDGYPRLQTEVESVDLSVDDAALRPGETADATVAIDLVSGDTATATTVANYTSTAPGVATVDGGEIVARGAGSATITATVAGLNASADVRVAARLSTDDGDDDNQPARELNVSVVDLAPEDANFTVGKPVTIDVMVVNDGVATAEYAVVLSLNGTAVATESGTVEAGSTTAVELSHAFDEPGTYTLSVADRSFDVTVESERSGPSDDGDSTDSFGSAGSDDFAGDSRSSGDASPGFGVLGAVVALLAVAAATRRR</sequence>
<name>M0BJR1_9EURY</name>
<organism evidence="5 6">
    <name type="scientific">Halovivax asiaticus JCM 14624</name>
    <dbReference type="NCBI Taxonomy" id="1227490"/>
    <lineage>
        <taxon>Archaea</taxon>
        <taxon>Methanobacteriati</taxon>
        <taxon>Methanobacteriota</taxon>
        <taxon>Stenosarchaea group</taxon>
        <taxon>Halobacteria</taxon>
        <taxon>Halobacteriales</taxon>
        <taxon>Natrialbaceae</taxon>
        <taxon>Halovivax</taxon>
    </lineage>
</organism>
<dbReference type="InterPro" id="IPR013783">
    <property type="entry name" value="Ig-like_fold"/>
</dbReference>
<dbReference type="InterPro" id="IPR008964">
    <property type="entry name" value="Invasin/intimin_cell_adhesion"/>
</dbReference>
<dbReference type="SUPFAM" id="SSF49373">
    <property type="entry name" value="Invasin/intimin cell-adhesion fragments"/>
    <property type="match status" value="1"/>
</dbReference>
<evidence type="ECO:0000256" key="2">
    <source>
        <dbReference type="SAM" id="MobiDB-lite"/>
    </source>
</evidence>
<dbReference type="Proteomes" id="UP000011560">
    <property type="component" value="Unassembled WGS sequence"/>
</dbReference>
<proteinExistence type="predicted"/>
<dbReference type="Pfam" id="PF07581">
    <property type="entry name" value="Glug"/>
    <property type="match status" value="1"/>
</dbReference>
<accession>M0BJR1</accession>
<feature type="transmembrane region" description="Helical" evidence="3">
    <location>
        <begin position="1108"/>
        <end position="1125"/>
    </location>
</feature>
<keyword evidence="6" id="KW-1185">Reference proteome</keyword>
<keyword evidence="3" id="KW-0472">Membrane</keyword>
<dbReference type="Gene3D" id="2.60.40.10">
    <property type="entry name" value="Immunoglobulins"/>
    <property type="match status" value="2"/>
</dbReference>
<evidence type="ECO:0000256" key="1">
    <source>
        <dbReference type="ARBA" id="ARBA00022729"/>
    </source>
</evidence>
<keyword evidence="1" id="KW-0732">Signal</keyword>
<evidence type="ECO:0000313" key="6">
    <source>
        <dbReference type="Proteomes" id="UP000011560"/>
    </source>
</evidence>
<dbReference type="EMBL" id="AOIQ01000013">
    <property type="protein sequence ID" value="ELZ11126.1"/>
    <property type="molecule type" value="Genomic_DNA"/>
</dbReference>
<dbReference type="SUPFAM" id="SSF49464">
    <property type="entry name" value="Carboxypeptidase regulatory domain-like"/>
    <property type="match status" value="1"/>
</dbReference>
<dbReference type="AlphaFoldDB" id="M0BJR1"/>
<dbReference type="GO" id="GO:0005886">
    <property type="term" value="C:plasma membrane"/>
    <property type="evidence" value="ECO:0007669"/>
    <property type="project" value="UniProtKB-SubCell"/>
</dbReference>
<evidence type="ECO:0000313" key="5">
    <source>
        <dbReference type="EMBL" id="ELZ11126.1"/>
    </source>
</evidence>
<dbReference type="OrthoDB" id="103676at2157"/>
<dbReference type="Gene3D" id="2.160.20.110">
    <property type="match status" value="2"/>
</dbReference>
<comment type="caution">
    <text evidence="5">The sequence shown here is derived from an EMBL/GenBank/DDBJ whole genome shotgun (WGS) entry which is preliminary data.</text>
</comment>
<gene>
    <name evidence="5" type="ORF">C479_07453</name>
</gene>
<evidence type="ECO:0000256" key="3">
    <source>
        <dbReference type="SAM" id="Phobius"/>
    </source>
</evidence>
<evidence type="ECO:0000259" key="4">
    <source>
        <dbReference type="Pfam" id="PF07581"/>
    </source>
</evidence>
<keyword evidence="3" id="KW-1133">Transmembrane helix</keyword>
<feature type="region of interest" description="Disordered" evidence="2">
    <location>
        <begin position="1069"/>
        <end position="1104"/>
    </location>
</feature>
<feature type="compositionally biased region" description="Low complexity" evidence="2">
    <location>
        <begin position="1084"/>
        <end position="1104"/>
    </location>
</feature>
<dbReference type="InterPro" id="IPR011493">
    <property type="entry name" value="GLUG"/>
</dbReference>
<dbReference type="PATRIC" id="fig|1227490.4.peg.1512"/>
<dbReference type="InterPro" id="IPR026371">
    <property type="entry name" value="PGF_CTERM"/>
</dbReference>